<dbReference type="SUPFAM" id="SSF57938">
    <property type="entry name" value="DnaJ/Hsp40 cysteine-rich domain"/>
    <property type="match status" value="1"/>
</dbReference>
<keyword evidence="1" id="KW-0862">Zinc</keyword>
<dbReference type="PANTHER" id="PTHR15852:SF54">
    <property type="entry name" value="PROTEIN SSUH2 HOMOLOG"/>
    <property type="match status" value="1"/>
</dbReference>
<dbReference type="InterPro" id="IPR036410">
    <property type="entry name" value="HSP_DnaJ_Cys-rich_dom_sf"/>
</dbReference>
<dbReference type="KEGG" id="mng:MNEG_8227"/>
<sequence>MSFDAEDDLDADLAAELSRRQAPDAWRKLQRQLEMAWDIRKSRGMRAKCSCCEGSGESECRWCHGTGAMMAGDTFLRSADGSSHCPVCKGTGQVACENCRGTGYRALWLGESASRGEP</sequence>
<keyword evidence="1" id="KW-0863">Zinc-finger</keyword>
<dbReference type="RefSeq" id="XP_013898752.1">
    <property type="nucleotide sequence ID" value="XM_014043298.1"/>
</dbReference>
<dbReference type="GeneID" id="25741103"/>
<dbReference type="STRING" id="145388.A0A0D2JKF7"/>
<dbReference type="AlphaFoldDB" id="A0A0D2JKF7"/>
<name>A0A0D2JKF7_9CHLO</name>
<keyword evidence="1" id="KW-0479">Metal-binding</keyword>
<gene>
    <name evidence="1" type="ORF">MNEG_8227</name>
</gene>
<evidence type="ECO:0000313" key="1">
    <source>
        <dbReference type="EMBL" id="KIY99732.1"/>
    </source>
</evidence>
<dbReference type="OrthoDB" id="535916at2759"/>
<dbReference type="GO" id="GO:0008270">
    <property type="term" value="F:zinc ion binding"/>
    <property type="evidence" value="ECO:0007669"/>
    <property type="project" value="UniProtKB-KW"/>
</dbReference>
<dbReference type="Proteomes" id="UP000054498">
    <property type="component" value="Unassembled WGS sequence"/>
</dbReference>
<dbReference type="Gene3D" id="6.20.20.10">
    <property type="match status" value="1"/>
</dbReference>
<dbReference type="EMBL" id="KK101758">
    <property type="protein sequence ID" value="KIY99732.1"/>
    <property type="molecule type" value="Genomic_DNA"/>
</dbReference>
<keyword evidence="2" id="KW-1185">Reference proteome</keyword>
<accession>A0A0D2JKF7</accession>
<proteinExistence type="predicted"/>
<protein>
    <submittedName>
        <fullName evidence="1">DnaJ-like zinc-finger protein</fullName>
    </submittedName>
</protein>
<reference evidence="1 2" key="1">
    <citation type="journal article" date="2013" name="BMC Genomics">
        <title>Reconstruction of the lipid metabolism for the microalga Monoraphidium neglectum from its genome sequence reveals characteristics suitable for biofuel production.</title>
        <authorList>
            <person name="Bogen C."/>
            <person name="Al-Dilaimi A."/>
            <person name="Albersmeier A."/>
            <person name="Wichmann J."/>
            <person name="Grundmann M."/>
            <person name="Rupp O."/>
            <person name="Lauersen K.J."/>
            <person name="Blifernez-Klassen O."/>
            <person name="Kalinowski J."/>
            <person name="Goesmann A."/>
            <person name="Mussgnug J.H."/>
            <person name="Kruse O."/>
        </authorList>
    </citation>
    <scope>NUCLEOTIDE SEQUENCE [LARGE SCALE GENOMIC DNA]</scope>
    <source>
        <strain evidence="1 2">SAG 48.87</strain>
    </source>
</reference>
<dbReference type="PANTHER" id="PTHR15852">
    <property type="entry name" value="PLASTID TRANSCRIPTIONALLY ACTIVE PROTEIN"/>
    <property type="match status" value="1"/>
</dbReference>
<evidence type="ECO:0000313" key="2">
    <source>
        <dbReference type="Proteomes" id="UP000054498"/>
    </source>
</evidence>
<organism evidence="1 2">
    <name type="scientific">Monoraphidium neglectum</name>
    <dbReference type="NCBI Taxonomy" id="145388"/>
    <lineage>
        <taxon>Eukaryota</taxon>
        <taxon>Viridiplantae</taxon>
        <taxon>Chlorophyta</taxon>
        <taxon>core chlorophytes</taxon>
        <taxon>Chlorophyceae</taxon>
        <taxon>CS clade</taxon>
        <taxon>Sphaeropleales</taxon>
        <taxon>Selenastraceae</taxon>
        <taxon>Monoraphidium</taxon>
    </lineage>
</organism>